<dbReference type="EMBL" id="HBIW01006224">
    <property type="protein sequence ID" value="CAE0689727.1"/>
    <property type="molecule type" value="Transcribed_RNA"/>
</dbReference>
<dbReference type="GO" id="GO:0000779">
    <property type="term" value="C:condensed chromosome, centromeric region"/>
    <property type="evidence" value="ECO:0007669"/>
    <property type="project" value="TreeGrafter"/>
</dbReference>
<evidence type="ECO:0000256" key="4">
    <source>
        <dbReference type="ARBA" id="ARBA00023067"/>
    </source>
</evidence>
<dbReference type="InterPro" id="IPR011989">
    <property type="entry name" value="ARM-like"/>
</dbReference>
<evidence type="ECO:0000256" key="1">
    <source>
        <dbReference type="ARBA" id="ARBA00004123"/>
    </source>
</evidence>
<keyword evidence="4" id="KW-0226">DNA condensation</keyword>
<evidence type="ECO:0000256" key="3">
    <source>
        <dbReference type="ARBA" id="ARBA00022776"/>
    </source>
</evidence>
<gene>
    <name evidence="9" type="ORF">PCAL00307_LOCUS5162</name>
    <name evidence="10" type="ORF">PECAL_6P04920</name>
</gene>
<keyword evidence="2" id="KW-0132">Cell division</keyword>
<dbReference type="GO" id="GO:0000796">
    <property type="term" value="C:condensin complex"/>
    <property type="evidence" value="ECO:0007669"/>
    <property type="project" value="TreeGrafter"/>
</dbReference>
<keyword evidence="3" id="KW-0498">Mitosis</keyword>
<evidence type="ECO:0000313" key="10">
    <source>
        <dbReference type="EMBL" id="CAH0378894.1"/>
    </source>
</evidence>
<evidence type="ECO:0000256" key="6">
    <source>
        <dbReference type="ARBA" id="ARBA00023306"/>
    </source>
</evidence>
<dbReference type="Pfam" id="PF12717">
    <property type="entry name" value="Cnd1"/>
    <property type="match status" value="1"/>
</dbReference>
<dbReference type="GO" id="GO:0005634">
    <property type="term" value="C:nucleus"/>
    <property type="evidence" value="ECO:0007669"/>
    <property type="project" value="UniProtKB-SubCell"/>
</dbReference>
<evidence type="ECO:0000256" key="2">
    <source>
        <dbReference type="ARBA" id="ARBA00022618"/>
    </source>
</evidence>
<dbReference type="PANTHER" id="PTHR14222:SF2">
    <property type="entry name" value="CONDENSIN COMPLEX SUBUNIT 1"/>
    <property type="match status" value="1"/>
</dbReference>
<reference evidence="10" key="2">
    <citation type="submission" date="2021-11" db="EMBL/GenBank/DDBJ databases">
        <authorList>
            <consortium name="Genoscope - CEA"/>
            <person name="William W."/>
        </authorList>
    </citation>
    <scope>NUCLEOTIDE SEQUENCE</scope>
</reference>
<dbReference type="Gene3D" id="1.25.10.10">
    <property type="entry name" value="Leucine-rich Repeat Variant"/>
    <property type="match status" value="2"/>
</dbReference>
<evidence type="ECO:0000313" key="11">
    <source>
        <dbReference type="Proteomes" id="UP000789595"/>
    </source>
</evidence>
<keyword evidence="5" id="KW-0539">Nucleus</keyword>
<feature type="compositionally biased region" description="Basic residues" evidence="7">
    <location>
        <begin position="1245"/>
        <end position="1262"/>
    </location>
</feature>
<dbReference type="OrthoDB" id="436262at2759"/>
<dbReference type="InterPro" id="IPR032682">
    <property type="entry name" value="Cnd1_C"/>
</dbReference>
<accession>A0A7S3ZPR8</accession>
<name>A0A7S3ZPR8_9STRA</name>
<dbReference type="GO" id="GO:0010032">
    <property type="term" value="P:meiotic chromosome condensation"/>
    <property type="evidence" value="ECO:0007669"/>
    <property type="project" value="TreeGrafter"/>
</dbReference>
<dbReference type="GO" id="GO:0051301">
    <property type="term" value="P:cell division"/>
    <property type="evidence" value="ECO:0007669"/>
    <property type="project" value="UniProtKB-KW"/>
</dbReference>
<comment type="subcellular location">
    <subcellularLocation>
        <location evidence="1">Nucleus</location>
    </subcellularLocation>
</comment>
<keyword evidence="11" id="KW-1185">Reference proteome</keyword>
<dbReference type="InterPro" id="IPR026971">
    <property type="entry name" value="CND1/NCAPD3"/>
</dbReference>
<evidence type="ECO:0000313" key="9">
    <source>
        <dbReference type="EMBL" id="CAE0689727.1"/>
    </source>
</evidence>
<dbReference type="GO" id="GO:0007076">
    <property type="term" value="P:mitotic chromosome condensation"/>
    <property type="evidence" value="ECO:0007669"/>
    <property type="project" value="InterPro"/>
</dbReference>
<protein>
    <recommendedName>
        <fullName evidence="8">Condensin complex subunit 1 C-terminal domain-containing protein</fullName>
    </recommendedName>
</protein>
<dbReference type="SUPFAM" id="SSF48371">
    <property type="entry name" value="ARM repeat"/>
    <property type="match status" value="1"/>
</dbReference>
<reference evidence="9" key="1">
    <citation type="submission" date="2021-01" db="EMBL/GenBank/DDBJ databases">
        <authorList>
            <person name="Corre E."/>
            <person name="Pelletier E."/>
            <person name="Niang G."/>
            <person name="Scheremetjew M."/>
            <person name="Finn R."/>
            <person name="Kale V."/>
            <person name="Holt S."/>
            <person name="Cochrane G."/>
            <person name="Meng A."/>
            <person name="Brown T."/>
            <person name="Cohen L."/>
        </authorList>
    </citation>
    <scope>NUCLEOTIDE SEQUENCE</scope>
    <source>
        <strain evidence="9">CCMP1756</strain>
    </source>
</reference>
<dbReference type="InterPro" id="IPR016024">
    <property type="entry name" value="ARM-type_fold"/>
</dbReference>
<dbReference type="Proteomes" id="UP000789595">
    <property type="component" value="Unassembled WGS sequence"/>
</dbReference>
<organism evidence="9">
    <name type="scientific">Pelagomonas calceolata</name>
    <dbReference type="NCBI Taxonomy" id="35677"/>
    <lineage>
        <taxon>Eukaryota</taxon>
        <taxon>Sar</taxon>
        <taxon>Stramenopiles</taxon>
        <taxon>Ochrophyta</taxon>
        <taxon>Pelagophyceae</taxon>
        <taxon>Pelagomonadales</taxon>
        <taxon>Pelagomonadaceae</taxon>
        <taxon>Pelagomonas</taxon>
    </lineage>
</organism>
<dbReference type="GO" id="GO:0042393">
    <property type="term" value="F:histone binding"/>
    <property type="evidence" value="ECO:0007669"/>
    <property type="project" value="TreeGrafter"/>
</dbReference>
<keyword evidence="6" id="KW-0131">Cell cycle</keyword>
<sequence>MNGFSVPIHLKDLEIGGGKYVVDGDKAAAGIPRDAATQRQEIERIRAELETSGAPSVVAEFDALYVLTRDAESLDAQARSALAQVLCETALGVASASEALKPGATLDKEDLDEGRKAFVMAAVLAQAVVEKCDAVSLREKALKDKKKKDAWSKDRIGCLEGLHNALKAIDVAWLWNLRVVDEACLLLWVRAGARALPLSRGAANGAQRAAAHACVVDAITSAPVEFGAPAAAALVEDLVLRDEAGAKDAADLCAAGGGGRVAGDLLRELDRVSGESGDSSAKLVAAFVDHLGQRAPSAAAPHVASLKAQLASTHYGLRSAVVSALSSVVCEDAADRHAEKEKTLLADDARDALLDLVVERSRDASHWTRAATMRACAKLVEHRAVPRDRYADVASAVCGRLKDKTAQVRKNALDSVCALLAHNPFAPVLDPAPHELRADALQAAAVADHASTVLRDRRRAEAVLAKQEDDSVEVEQVDEALEDALQDERDKRRVELDYHVGVLRLVHCVEASHGIIDRLARSSTASDAVGAARVFGACRAFELPSGKTGLRAVLRLACSSHDAVKAEAAKVVAASLDVQACETGSHKALEAAKRACSLIKGCGSVDLQCLEALIAAAEKAAGEKKDFERVATPKLVRALWDVASASKVDASTRVAACRFLATCCSAVGSKVVDGPALSDAAQFVVVEDSVDCALAEALARLVRDSSRNGQKPELVATCALLREALFAHDSGDGHWYGACDAVLAATFQLEGDPEQCVGDALRSLAEKAQLLSEEPEGKAGALARCLHAAGAAALLGLVAVEDLGSRMKKGAQPVKKVVVEGDDDDLANAAGGAGEDAERDARLLRLVEEKIVGVKADGFVAALAPVAAKVASRALARRGAVPGVLHRSAVLFLAKVSCVSRGVCEEYLPLLITTLARAPDALARQNVAVALGDLASRQPNSVEPWTDHVYGALRDSDATVRAAVLATLAHLALNDMIKARGGGVAEVALLVVDGDDTIRRRARAFFEELHKKSTAQSSPIYNLLPDVVSRLSAARRGPVTPVVQEEEAPSSPKKTLRFSVAPSPVQNEAAKKLRFSVAPSPKKRVSILEEKDETLSAVDFQAIMGFLLNFVDKEKHAEALAEKLCQRLDATKADDDDAVAKARKATGDVDAQTASRRDLSFCLGRLMLTEKVTRKLAESIALYKDALPDEGVYAAFTAIVAKARKLPKVDALKELLDDWEAKLLAGHERRLDLDGAGPAAVPQSAKKKKAPAKKRATRKKKVVQSDSDDEGGDALAENVPRATRTRPRRGVRA</sequence>
<proteinExistence type="predicted"/>
<evidence type="ECO:0000256" key="7">
    <source>
        <dbReference type="SAM" id="MobiDB-lite"/>
    </source>
</evidence>
<feature type="compositionally biased region" description="Basic residues" evidence="7">
    <location>
        <begin position="1283"/>
        <end position="1293"/>
    </location>
</feature>
<dbReference type="PANTHER" id="PTHR14222">
    <property type="entry name" value="CONDENSIN"/>
    <property type="match status" value="1"/>
</dbReference>
<feature type="domain" description="Condensin complex subunit 1 C-terminal" evidence="8">
    <location>
        <begin position="924"/>
        <end position="1034"/>
    </location>
</feature>
<feature type="region of interest" description="Disordered" evidence="7">
    <location>
        <begin position="1234"/>
        <end position="1293"/>
    </location>
</feature>
<evidence type="ECO:0000259" key="8">
    <source>
        <dbReference type="Pfam" id="PF12717"/>
    </source>
</evidence>
<evidence type="ECO:0000256" key="5">
    <source>
        <dbReference type="ARBA" id="ARBA00023242"/>
    </source>
</evidence>
<dbReference type="EMBL" id="CAKKNE010000006">
    <property type="protein sequence ID" value="CAH0378894.1"/>
    <property type="molecule type" value="Genomic_DNA"/>
</dbReference>